<feature type="region of interest" description="Disordered" evidence="1">
    <location>
        <begin position="1"/>
        <end position="114"/>
    </location>
</feature>
<reference evidence="2" key="2">
    <citation type="submission" date="2022-06" db="UniProtKB">
        <authorList>
            <consortium name="EnsemblMetazoa"/>
        </authorList>
    </citation>
    <scope>IDENTIFICATION</scope>
    <source>
        <strain evidence="2">DF5081</strain>
    </source>
</reference>
<proteinExistence type="predicted"/>
<dbReference type="PANTHER" id="PTHR39365">
    <property type="entry name" value="MX REGION OF TRA-2 RELATED-RELATED"/>
    <property type="match status" value="1"/>
</dbReference>
<dbReference type="InterPro" id="IPR032848">
    <property type="entry name" value="Ce-Tra-2"/>
</dbReference>
<reference evidence="3" key="1">
    <citation type="submission" date="2010-08" db="EMBL/GenBank/DDBJ databases">
        <authorList>
            <consortium name="Caenorhabditis japonica Sequencing Consortium"/>
            <person name="Wilson R.K."/>
        </authorList>
    </citation>
    <scope>NUCLEOTIDE SEQUENCE [LARGE SCALE GENOMIC DNA]</scope>
    <source>
        <strain evidence="3">DF5081</strain>
    </source>
</reference>
<feature type="region of interest" description="Disordered" evidence="1">
    <location>
        <begin position="181"/>
        <end position="231"/>
    </location>
</feature>
<name>A0A8R1DUA6_CAEJA</name>
<sequence>PIYTSDPISVAEENYEWDEEEEEEEDVPLNEGVVWDHPLEQARREQARQEQEDEDEFNLGAEDEDEEDVRLDAGAGVEEQEQQEDEVERAGPAPRRIPLMIRRRRPRDPRVDPPVMEEIIQANDPILYPNLGRHPRADQYPANFSRAMVAYAEDPFWTQRIVPLPPDIPVPPRPRDYFIRPERTPTPEDFNFVPPDMPPPIDIPPEAWAAREERRQRYEEEQRHQNQNQNR</sequence>
<dbReference type="PANTHER" id="PTHR39365:SF2">
    <property type="entry name" value="MX REGION OF TRA-2 RELATED-RELATED"/>
    <property type="match status" value="1"/>
</dbReference>
<feature type="compositionally biased region" description="Acidic residues" evidence="1">
    <location>
        <begin position="78"/>
        <end position="87"/>
    </location>
</feature>
<evidence type="ECO:0000256" key="1">
    <source>
        <dbReference type="SAM" id="MobiDB-lite"/>
    </source>
</evidence>
<dbReference type="Proteomes" id="UP000005237">
    <property type="component" value="Unassembled WGS sequence"/>
</dbReference>
<feature type="compositionally biased region" description="Basic and acidic residues" evidence="1">
    <location>
        <begin position="209"/>
        <end position="224"/>
    </location>
</feature>
<evidence type="ECO:0000313" key="3">
    <source>
        <dbReference type="Proteomes" id="UP000005237"/>
    </source>
</evidence>
<protein>
    <submittedName>
        <fullName evidence="2">Uncharacterized protein</fullName>
    </submittedName>
</protein>
<keyword evidence="3" id="KW-1185">Reference proteome</keyword>
<organism evidence="2 3">
    <name type="scientific">Caenorhabditis japonica</name>
    <dbReference type="NCBI Taxonomy" id="281687"/>
    <lineage>
        <taxon>Eukaryota</taxon>
        <taxon>Metazoa</taxon>
        <taxon>Ecdysozoa</taxon>
        <taxon>Nematoda</taxon>
        <taxon>Chromadorea</taxon>
        <taxon>Rhabditida</taxon>
        <taxon>Rhabditina</taxon>
        <taxon>Rhabditomorpha</taxon>
        <taxon>Rhabditoidea</taxon>
        <taxon>Rhabditidae</taxon>
        <taxon>Peloderinae</taxon>
        <taxon>Caenorhabditis</taxon>
    </lineage>
</organism>
<feature type="compositionally biased region" description="Basic and acidic residues" evidence="1">
    <location>
        <begin position="37"/>
        <end position="50"/>
    </location>
</feature>
<evidence type="ECO:0000313" key="2">
    <source>
        <dbReference type="EnsemblMetazoa" id="CJA10932.1"/>
    </source>
</evidence>
<dbReference type="EnsemblMetazoa" id="CJA10932.1">
    <property type="protein sequence ID" value="CJA10932.1"/>
    <property type="gene ID" value="WBGene00130136"/>
</dbReference>
<dbReference type="GO" id="GO:0040021">
    <property type="term" value="P:hermaphrodite germ-line sex determination"/>
    <property type="evidence" value="ECO:0007669"/>
    <property type="project" value="InterPro"/>
</dbReference>
<accession>A0A8R1DUA6</accession>
<feature type="compositionally biased region" description="Acidic residues" evidence="1">
    <location>
        <begin position="13"/>
        <end position="28"/>
    </location>
</feature>
<dbReference type="GO" id="GO:0004888">
    <property type="term" value="F:transmembrane signaling receptor activity"/>
    <property type="evidence" value="ECO:0007669"/>
    <property type="project" value="InterPro"/>
</dbReference>
<feature type="compositionally biased region" description="Acidic residues" evidence="1">
    <location>
        <begin position="51"/>
        <end position="69"/>
    </location>
</feature>
<dbReference type="GO" id="GO:0042001">
    <property type="term" value="P:hermaphrodite somatic sex determination"/>
    <property type="evidence" value="ECO:0007669"/>
    <property type="project" value="InterPro"/>
</dbReference>
<dbReference type="AlphaFoldDB" id="A0A8R1DUA6"/>
<dbReference type="GO" id="GO:0005886">
    <property type="term" value="C:plasma membrane"/>
    <property type="evidence" value="ECO:0007669"/>
    <property type="project" value="TreeGrafter"/>
</dbReference>